<evidence type="ECO:0000313" key="3">
    <source>
        <dbReference type="Proteomes" id="UP000177349"/>
    </source>
</evidence>
<keyword evidence="1" id="KW-0472">Membrane</keyword>
<dbReference type="EMBL" id="MHKN01000018">
    <property type="protein sequence ID" value="OGY92376.1"/>
    <property type="molecule type" value="Genomic_DNA"/>
</dbReference>
<sequence length="107" mass="11544">MKIGHVFRAMVIGAAVLALVYVLFLGACALWFPGAYVSDEKIMTAVANQGYTDVKILDKDVTFISWRGCGKDDDAAFQVEATNALGKRVPLTACAGWPFKGVTIRSN</sequence>
<keyword evidence="1" id="KW-1133">Transmembrane helix</keyword>
<feature type="transmembrane region" description="Helical" evidence="1">
    <location>
        <begin position="6"/>
        <end position="32"/>
    </location>
</feature>
<dbReference type="AlphaFoldDB" id="A0A1G2BTY7"/>
<evidence type="ECO:0000256" key="1">
    <source>
        <dbReference type="SAM" id="Phobius"/>
    </source>
</evidence>
<keyword evidence="1" id="KW-0812">Transmembrane</keyword>
<comment type="caution">
    <text evidence="2">The sequence shown here is derived from an EMBL/GenBank/DDBJ whole genome shotgun (WGS) entry which is preliminary data.</text>
</comment>
<name>A0A1G2BTY7_9BACT</name>
<proteinExistence type="predicted"/>
<reference evidence="2 3" key="1">
    <citation type="journal article" date="2016" name="Nat. Commun.">
        <title>Thousands of microbial genomes shed light on interconnected biogeochemical processes in an aquifer system.</title>
        <authorList>
            <person name="Anantharaman K."/>
            <person name="Brown C.T."/>
            <person name="Hug L.A."/>
            <person name="Sharon I."/>
            <person name="Castelle C.J."/>
            <person name="Probst A.J."/>
            <person name="Thomas B.C."/>
            <person name="Singh A."/>
            <person name="Wilkins M.J."/>
            <person name="Karaoz U."/>
            <person name="Brodie E.L."/>
            <person name="Williams K.H."/>
            <person name="Hubbard S.S."/>
            <person name="Banfield J.F."/>
        </authorList>
    </citation>
    <scope>NUCLEOTIDE SEQUENCE [LARGE SCALE GENOMIC DNA]</scope>
</reference>
<dbReference type="Proteomes" id="UP000177349">
    <property type="component" value="Unassembled WGS sequence"/>
</dbReference>
<evidence type="ECO:0000313" key="2">
    <source>
        <dbReference type="EMBL" id="OGY92376.1"/>
    </source>
</evidence>
<gene>
    <name evidence="2" type="ORF">A3B31_03420</name>
</gene>
<dbReference type="PROSITE" id="PS51257">
    <property type="entry name" value="PROKAR_LIPOPROTEIN"/>
    <property type="match status" value="1"/>
</dbReference>
<protein>
    <submittedName>
        <fullName evidence="2">Uncharacterized protein</fullName>
    </submittedName>
</protein>
<organism evidence="2 3">
    <name type="scientific">Candidatus Komeilibacteria bacterium RIFCSPLOWO2_01_FULL_53_11</name>
    <dbReference type="NCBI Taxonomy" id="1798552"/>
    <lineage>
        <taxon>Bacteria</taxon>
        <taxon>Candidatus Komeiliibacteriota</taxon>
    </lineage>
</organism>
<accession>A0A1G2BTY7</accession>